<comment type="catalytic activity">
    <reaction evidence="6 7">
        <text>L-arginyl-[protein] + 2 S-adenosyl-L-methionine = N(omega),N(omega)'-dimethyl-L-arginyl-[protein] + 2 S-adenosyl-L-homocysteine + 2 H(+)</text>
        <dbReference type="Rhea" id="RHEA:48108"/>
        <dbReference type="Rhea" id="RHEA-COMP:10532"/>
        <dbReference type="Rhea" id="RHEA-COMP:11992"/>
        <dbReference type="ChEBI" id="CHEBI:15378"/>
        <dbReference type="ChEBI" id="CHEBI:29965"/>
        <dbReference type="ChEBI" id="CHEBI:57856"/>
        <dbReference type="ChEBI" id="CHEBI:59789"/>
        <dbReference type="ChEBI" id="CHEBI:88221"/>
        <dbReference type="EC" id="2.1.1.320"/>
    </reaction>
</comment>
<dbReference type="AlphaFoldDB" id="A0A564YM36"/>
<keyword evidence="3 7" id="KW-0489">Methyltransferase</keyword>
<dbReference type="GO" id="GO:0032981">
    <property type="term" value="P:mitochondrial respiratory chain complex I assembly"/>
    <property type="evidence" value="ECO:0007669"/>
    <property type="project" value="TreeGrafter"/>
</dbReference>
<comment type="subcellular location">
    <subcellularLocation>
        <location evidence="1 7">Mitochondrion</location>
    </subcellularLocation>
</comment>
<dbReference type="EMBL" id="CABIJS010000255">
    <property type="protein sequence ID" value="VUZ47778.1"/>
    <property type="molecule type" value="Genomic_DNA"/>
</dbReference>
<keyword evidence="9" id="KW-1185">Reference proteome</keyword>
<evidence type="ECO:0000256" key="5">
    <source>
        <dbReference type="ARBA" id="ARBA00023128"/>
    </source>
</evidence>
<dbReference type="InterPro" id="IPR003788">
    <property type="entry name" value="NDUFAF7"/>
</dbReference>
<evidence type="ECO:0000313" key="9">
    <source>
        <dbReference type="Proteomes" id="UP000321570"/>
    </source>
</evidence>
<dbReference type="Proteomes" id="UP000321570">
    <property type="component" value="Unassembled WGS sequence"/>
</dbReference>
<gene>
    <name evidence="8" type="ORF">WMSIL1_LOCUS7219</name>
</gene>
<dbReference type="PANTHER" id="PTHR12049:SF7">
    <property type="entry name" value="PROTEIN ARGININE METHYLTRANSFERASE NDUFAF7, MITOCHONDRIAL"/>
    <property type="match status" value="1"/>
</dbReference>
<dbReference type="GO" id="GO:0032259">
    <property type="term" value="P:methylation"/>
    <property type="evidence" value="ECO:0007669"/>
    <property type="project" value="UniProtKB-KW"/>
</dbReference>
<evidence type="ECO:0000256" key="3">
    <source>
        <dbReference type="ARBA" id="ARBA00022603"/>
    </source>
</evidence>
<comment type="function">
    <text evidence="7">Arginine methyltransferase involved in the assembly or stability of mitochondrial NADH:ubiquinone oxidoreductase complex (complex I).</text>
</comment>
<proteinExistence type="inferred from homology"/>
<dbReference type="InterPro" id="IPR029063">
    <property type="entry name" value="SAM-dependent_MTases_sf"/>
</dbReference>
<name>A0A564YM36_HYMDI</name>
<reference evidence="8 9" key="1">
    <citation type="submission" date="2019-07" db="EMBL/GenBank/DDBJ databases">
        <authorList>
            <person name="Jastrzebski P J."/>
            <person name="Paukszto L."/>
            <person name="Jastrzebski P J."/>
        </authorList>
    </citation>
    <scope>NUCLEOTIDE SEQUENCE [LARGE SCALE GENOMIC DNA]</scope>
    <source>
        <strain evidence="8 9">WMS-il1</strain>
    </source>
</reference>
<dbReference type="PANTHER" id="PTHR12049">
    <property type="entry name" value="PROTEIN ARGININE METHYLTRANSFERASE NDUFAF7, MITOCHONDRIAL"/>
    <property type="match status" value="1"/>
</dbReference>
<evidence type="ECO:0000256" key="1">
    <source>
        <dbReference type="ARBA" id="ARBA00004173"/>
    </source>
</evidence>
<dbReference type="GO" id="GO:0035243">
    <property type="term" value="F:protein-arginine omega-N symmetric methyltransferase activity"/>
    <property type="evidence" value="ECO:0007669"/>
    <property type="project" value="UniProtKB-EC"/>
</dbReference>
<accession>A0A564YM36</accession>
<dbReference type="EC" id="2.1.1.320" evidence="7"/>
<protein>
    <recommendedName>
        <fullName evidence="7">Protein arginine methyltransferase NDUFAF7</fullName>
        <ecNumber evidence="7">2.1.1.320</ecNumber>
    </recommendedName>
</protein>
<evidence type="ECO:0000256" key="2">
    <source>
        <dbReference type="ARBA" id="ARBA00005891"/>
    </source>
</evidence>
<dbReference type="InterPro" id="IPR038375">
    <property type="entry name" value="NDUFAF7_sf"/>
</dbReference>
<organism evidence="8 9">
    <name type="scientific">Hymenolepis diminuta</name>
    <name type="common">Rat tapeworm</name>
    <dbReference type="NCBI Taxonomy" id="6216"/>
    <lineage>
        <taxon>Eukaryota</taxon>
        <taxon>Metazoa</taxon>
        <taxon>Spiralia</taxon>
        <taxon>Lophotrochozoa</taxon>
        <taxon>Platyhelminthes</taxon>
        <taxon>Cestoda</taxon>
        <taxon>Eucestoda</taxon>
        <taxon>Cyclophyllidea</taxon>
        <taxon>Hymenolepididae</taxon>
        <taxon>Hymenolepis</taxon>
    </lineage>
</organism>
<keyword evidence="4 7" id="KW-0808">Transferase</keyword>
<dbReference type="Pfam" id="PF02636">
    <property type="entry name" value="Methyltransf_28"/>
    <property type="match status" value="1"/>
</dbReference>
<evidence type="ECO:0000256" key="7">
    <source>
        <dbReference type="RuleBase" id="RU364114"/>
    </source>
</evidence>
<dbReference type="SUPFAM" id="SSF53335">
    <property type="entry name" value="S-adenosyl-L-methionine-dependent methyltransferases"/>
    <property type="match status" value="1"/>
</dbReference>
<keyword evidence="5 7" id="KW-0496">Mitochondrion</keyword>
<evidence type="ECO:0000313" key="8">
    <source>
        <dbReference type="EMBL" id="VUZ47778.1"/>
    </source>
</evidence>
<comment type="similarity">
    <text evidence="2 7">Belongs to the NDUFAF7 family.</text>
</comment>
<sequence length="416" mass="46410">MFRSVRGCLRLQKCYFSPSMKEDLHSIICRQIRSVGPMSVAEYMRLALHHPTHGYYKNSSVIGPDGDFITAPEISQIFGELLGIWIVSEWKKCGGNTPFDIVEFGPGRGSLMASVLRSLYRFPAGSSSFSHLRFIERSDNFREHQESAISSVLKTHHISPQVTWHSSLDEIPTGITTFFIANEFFDALPIHRFQKVDGKWREVFVHAINPSNPNEPGDRLAFVTSLSDTMASKAYLPLIDDLSEKTTVEICPDGGAVVQKIASRIATDGGSALIVDYGHVGERGDTLRAFKNHELHDPLKDPGQADITADVDFAFLKRSVEAASEPVVVHGPVSQAYFLVHMGILLRLKNLVARTKNEEEKQKLIASTEMLIGTNHMGKRFKFMAITAGRSKKEKQNIPAGFYPTWQTDKEEQSAS</sequence>
<dbReference type="Gene3D" id="3.40.50.12710">
    <property type="match status" value="1"/>
</dbReference>
<evidence type="ECO:0000256" key="4">
    <source>
        <dbReference type="ARBA" id="ARBA00022679"/>
    </source>
</evidence>
<evidence type="ECO:0000256" key="6">
    <source>
        <dbReference type="ARBA" id="ARBA00048612"/>
    </source>
</evidence>
<dbReference type="GO" id="GO:0005739">
    <property type="term" value="C:mitochondrion"/>
    <property type="evidence" value="ECO:0007669"/>
    <property type="project" value="UniProtKB-SubCell"/>
</dbReference>